<dbReference type="InterPro" id="IPR042121">
    <property type="entry name" value="MutL_C_regsub"/>
</dbReference>
<dbReference type="Gene3D" id="3.30.1370.100">
    <property type="entry name" value="MutL, C-terminal domain, regulatory subdomain"/>
    <property type="match status" value="1"/>
</dbReference>
<dbReference type="InterPro" id="IPR013507">
    <property type="entry name" value="DNA_mismatch_S5_2-like"/>
</dbReference>
<dbReference type="CDD" id="cd16926">
    <property type="entry name" value="HATPase_MutL-MLH-PMS-like"/>
    <property type="match status" value="1"/>
</dbReference>
<dbReference type="PANTHER" id="PTHR10073:SF12">
    <property type="entry name" value="DNA MISMATCH REPAIR PROTEIN MLH1"/>
    <property type="match status" value="1"/>
</dbReference>
<dbReference type="SMART" id="SM00853">
    <property type="entry name" value="MutL_C"/>
    <property type="match status" value="1"/>
</dbReference>
<dbReference type="Gene3D" id="3.30.1540.20">
    <property type="entry name" value="MutL, C-terminal domain, dimerisation subdomain"/>
    <property type="match status" value="1"/>
</dbReference>
<accession>A0ABW2J3D7</accession>
<dbReference type="PANTHER" id="PTHR10073">
    <property type="entry name" value="DNA MISMATCH REPAIR PROTEIN MLH, PMS, MUTL"/>
    <property type="match status" value="1"/>
</dbReference>
<dbReference type="SUPFAM" id="SSF55874">
    <property type="entry name" value="ATPase domain of HSP90 chaperone/DNA topoisomerase II/histidine kinase"/>
    <property type="match status" value="1"/>
</dbReference>
<evidence type="ECO:0000256" key="4">
    <source>
        <dbReference type="ARBA" id="ARBA00023204"/>
    </source>
</evidence>
<comment type="function">
    <text evidence="5">This protein is involved in the repair of mismatches in DNA. It is required for dam-dependent methyl-directed DNA mismatch repair. May act as a 'molecular matchmaker', a protein that promotes the formation of a stable complex between two or more DNA-binding proteins in an ATP-dependent manner without itself being part of a final effector complex.</text>
</comment>
<feature type="domain" description="MutL C-terminal dimerisation" evidence="6">
    <location>
        <begin position="425"/>
        <end position="568"/>
    </location>
</feature>
<dbReference type="NCBIfam" id="TIGR00585">
    <property type="entry name" value="mutl"/>
    <property type="match status" value="1"/>
</dbReference>
<keyword evidence="8" id="KW-0255">Endonuclease</keyword>
<evidence type="ECO:0000256" key="3">
    <source>
        <dbReference type="ARBA" id="ARBA00022763"/>
    </source>
</evidence>
<dbReference type="EMBL" id="JBHTCC010000001">
    <property type="protein sequence ID" value="MFC7297669.1"/>
    <property type="molecule type" value="Genomic_DNA"/>
</dbReference>
<dbReference type="Gene3D" id="3.30.565.10">
    <property type="entry name" value="Histidine kinase-like ATPase, C-terminal domain"/>
    <property type="match status" value="1"/>
</dbReference>
<dbReference type="InterPro" id="IPR020667">
    <property type="entry name" value="DNA_mismatch_repair_MutL"/>
</dbReference>
<gene>
    <name evidence="5 8" type="primary">mutL</name>
    <name evidence="8" type="ORF">ACFQO0_04385</name>
</gene>
<evidence type="ECO:0000259" key="7">
    <source>
        <dbReference type="SMART" id="SM01340"/>
    </source>
</evidence>
<evidence type="ECO:0000256" key="5">
    <source>
        <dbReference type="HAMAP-Rule" id="MF_00149"/>
    </source>
</evidence>
<dbReference type="InterPro" id="IPR042120">
    <property type="entry name" value="MutL_C_dimsub"/>
</dbReference>
<dbReference type="SMART" id="SM01340">
    <property type="entry name" value="DNA_mis_repair"/>
    <property type="match status" value="1"/>
</dbReference>
<keyword evidence="8" id="KW-0378">Hydrolase</keyword>
<dbReference type="Gene3D" id="3.30.230.10">
    <property type="match status" value="1"/>
</dbReference>
<proteinExistence type="inferred from homology"/>
<dbReference type="SUPFAM" id="SSF118116">
    <property type="entry name" value="DNA mismatch repair protein MutL"/>
    <property type="match status" value="1"/>
</dbReference>
<keyword evidence="4 5" id="KW-0234">DNA repair</keyword>
<dbReference type="RefSeq" id="WP_382232810.1">
    <property type="nucleotide sequence ID" value="NZ_JBHTCC010000001.1"/>
</dbReference>
<sequence>MHAPVQPARPIQPLSDQLISQIAAGEVVERPSAVVKELLENALDAGATQISVRLEQGGVKRIAITDNGRGIAPEQLPLALARHATSKINSLTELENVATLGFRGEALASIASVSQLTLTSRTADAVHAWEITGVQNLDQKSTVAPSSGAPGTTVDVLDLYFNTPARRKFLKTEQTEFGHCAEVVRRIALSRPDVSFSLTHNGKTIDHWAINDIAKRSAHILGHEFSGARLPLEETAGPLHLHGFIGLPTASKARGDAQYFYVNGRFVRDKLLMHAVRSAYQDVLHGDRYPSYVISLDLDPALVDVNVHPSKIEVRFRDSRAVHQFVFHAVSRALAQTSATAFGAVPSPTPAPSGALPWLREQQQTTFAPQFNSAYGVAQTAANYGALFANGPASNDSNSDAPILQAANSINAQTVSDDEFPLGFALAQLHGIFILAQNTKGLALVDMHAAHERILYEQLKHALDENAMQVQPLLIPVTFYADGVEVGTAEDSKEILLSLGFDIAALSPTTLAVRAVPALLKNADAQSLARDVLRDVREYGASRVLLERRNELLGTLACHTAVRANRTLTVPEMNALLRQMEATERADQCNHGRPTWVQLGLSDLDKLFERGR</sequence>
<keyword evidence="8" id="KW-0540">Nuclease</keyword>
<dbReference type="GO" id="GO:0004519">
    <property type="term" value="F:endonuclease activity"/>
    <property type="evidence" value="ECO:0007669"/>
    <property type="project" value="UniProtKB-KW"/>
</dbReference>
<dbReference type="Proteomes" id="UP001596379">
    <property type="component" value="Unassembled WGS sequence"/>
</dbReference>
<organism evidence="8 9">
    <name type="scientific">Herminiimonas aquatilis</name>
    <dbReference type="NCBI Taxonomy" id="345342"/>
    <lineage>
        <taxon>Bacteria</taxon>
        <taxon>Pseudomonadati</taxon>
        <taxon>Pseudomonadota</taxon>
        <taxon>Betaproteobacteria</taxon>
        <taxon>Burkholderiales</taxon>
        <taxon>Oxalobacteraceae</taxon>
        <taxon>Herminiimonas</taxon>
    </lineage>
</organism>
<dbReference type="InterPro" id="IPR014762">
    <property type="entry name" value="DNA_mismatch_repair_CS"/>
</dbReference>
<reference evidence="9" key="1">
    <citation type="journal article" date="2019" name="Int. J. Syst. Evol. Microbiol.">
        <title>The Global Catalogue of Microorganisms (GCM) 10K type strain sequencing project: providing services to taxonomists for standard genome sequencing and annotation.</title>
        <authorList>
            <consortium name="The Broad Institute Genomics Platform"/>
            <consortium name="The Broad Institute Genome Sequencing Center for Infectious Disease"/>
            <person name="Wu L."/>
            <person name="Ma J."/>
        </authorList>
    </citation>
    <scope>NUCLEOTIDE SEQUENCE [LARGE SCALE GENOMIC DNA]</scope>
    <source>
        <strain evidence="9">CCUG 36956</strain>
    </source>
</reference>
<dbReference type="CDD" id="cd03482">
    <property type="entry name" value="MutL_Trans_MutL"/>
    <property type="match status" value="1"/>
</dbReference>
<dbReference type="SUPFAM" id="SSF54211">
    <property type="entry name" value="Ribosomal protein S5 domain 2-like"/>
    <property type="match status" value="1"/>
</dbReference>
<keyword evidence="9" id="KW-1185">Reference proteome</keyword>
<evidence type="ECO:0000313" key="8">
    <source>
        <dbReference type="EMBL" id="MFC7297669.1"/>
    </source>
</evidence>
<evidence type="ECO:0000313" key="9">
    <source>
        <dbReference type="Proteomes" id="UP001596379"/>
    </source>
</evidence>
<dbReference type="InterPro" id="IPR037198">
    <property type="entry name" value="MutL_C_sf"/>
</dbReference>
<dbReference type="InterPro" id="IPR014721">
    <property type="entry name" value="Ribsml_uS5_D2-typ_fold_subgr"/>
</dbReference>
<dbReference type="Pfam" id="PF13589">
    <property type="entry name" value="HATPase_c_3"/>
    <property type="match status" value="1"/>
</dbReference>
<evidence type="ECO:0000259" key="6">
    <source>
        <dbReference type="SMART" id="SM00853"/>
    </source>
</evidence>
<name>A0ABW2J3D7_9BURK</name>
<dbReference type="InterPro" id="IPR002099">
    <property type="entry name" value="MutL/Mlh/PMS"/>
</dbReference>
<dbReference type="HAMAP" id="MF_00149">
    <property type="entry name" value="DNA_mis_repair"/>
    <property type="match status" value="1"/>
</dbReference>
<feature type="domain" description="DNA mismatch repair protein S5" evidence="7">
    <location>
        <begin position="217"/>
        <end position="335"/>
    </location>
</feature>
<protein>
    <recommendedName>
        <fullName evidence="2 5">DNA mismatch repair protein MutL</fullName>
    </recommendedName>
</protein>
<keyword evidence="3 5" id="KW-0227">DNA damage</keyword>
<dbReference type="InterPro" id="IPR020568">
    <property type="entry name" value="Ribosomal_Su5_D2-typ_SF"/>
</dbReference>
<dbReference type="Pfam" id="PF01119">
    <property type="entry name" value="DNA_mis_repair"/>
    <property type="match status" value="1"/>
</dbReference>
<comment type="caution">
    <text evidence="8">The sequence shown here is derived from an EMBL/GenBank/DDBJ whole genome shotgun (WGS) entry which is preliminary data.</text>
</comment>
<evidence type="ECO:0000256" key="1">
    <source>
        <dbReference type="ARBA" id="ARBA00006082"/>
    </source>
</evidence>
<comment type="similarity">
    <text evidence="1 5">Belongs to the DNA mismatch repair MutL/HexB family.</text>
</comment>
<evidence type="ECO:0000256" key="2">
    <source>
        <dbReference type="ARBA" id="ARBA00021975"/>
    </source>
</evidence>
<dbReference type="PROSITE" id="PS00058">
    <property type="entry name" value="DNA_MISMATCH_REPAIR_1"/>
    <property type="match status" value="1"/>
</dbReference>
<dbReference type="InterPro" id="IPR038973">
    <property type="entry name" value="MutL/Mlh/Pms-like"/>
</dbReference>
<dbReference type="Pfam" id="PF08676">
    <property type="entry name" value="MutL_C"/>
    <property type="match status" value="1"/>
</dbReference>
<dbReference type="InterPro" id="IPR036890">
    <property type="entry name" value="HATPase_C_sf"/>
</dbReference>
<dbReference type="InterPro" id="IPR014790">
    <property type="entry name" value="MutL_C"/>
</dbReference>